<dbReference type="AlphaFoldDB" id="A0AAN0LQF9"/>
<dbReference type="EMBL" id="CP135177">
    <property type="protein sequence ID" value="WZS87640.1"/>
    <property type="molecule type" value="Genomic_DNA"/>
</dbReference>
<protein>
    <submittedName>
        <fullName evidence="1">Uncharacterized protein</fullName>
    </submittedName>
</protein>
<proteinExistence type="predicted"/>
<reference evidence="1 2" key="1">
    <citation type="journal article" date="2024" name="Elife">
        <title>Polysaccharide breakdown products drive degradation-dispersal cycles of foraging bacteria through changes in metabolism and motility.</title>
        <authorList>
            <person name="Stubbusch A.K."/>
            <person name="Keegstra J.M."/>
            <person name="Schwartzman J."/>
            <person name="Pontrelli S."/>
            <person name="Clerc E.E."/>
            <person name="Stocker R."/>
            <person name="Magnabosco C."/>
            <person name="Schubert O.T."/>
            <person name="Ackermann M."/>
            <person name="D'Souza G.G."/>
        </authorList>
    </citation>
    <scope>NUCLEOTIDE SEQUENCE [LARGE SCALE GENOMIC DNA]</scope>
    <source>
        <strain evidence="1 2">ZF270</strain>
    </source>
</reference>
<organism evidence="1 2">
    <name type="scientific">Vibrio cyclitrophicus ZF270</name>
    <dbReference type="NCBI Taxonomy" id="1136176"/>
    <lineage>
        <taxon>Bacteria</taxon>
        <taxon>Pseudomonadati</taxon>
        <taxon>Pseudomonadota</taxon>
        <taxon>Gammaproteobacteria</taxon>
        <taxon>Vibrionales</taxon>
        <taxon>Vibrionaceae</taxon>
        <taxon>Vibrio</taxon>
    </lineage>
</organism>
<dbReference type="RefSeq" id="WP_016797318.1">
    <property type="nucleotide sequence ID" value="NZ_AIDR02000030.1"/>
</dbReference>
<gene>
    <name evidence="1" type="ORF">QYQ95_21300</name>
</gene>
<dbReference type="Proteomes" id="UP001441914">
    <property type="component" value="Chromosome 2"/>
</dbReference>
<evidence type="ECO:0000313" key="2">
    <source>
        <dbReference type="Proteomes" id="UP001441914"/>
    </source>
</evidence>
<evidence type="ECO:0000313" key="1">
    <source>
        <dbReference type="EMBL" id="WZS87640.1"/>
    </source>
</evidence>
<accession>A0AAN0LQF9</accession>
<name>A0AAN0LQF9_9VIBR</name>
<keyword evidence="2" id="KW-1185">Reference proteome</keyword>
<sequence length="42" mass="4702">MAKSFLPLFLLEADEWLPTYGTSVAQIELMLQGHVATLPKLK</sequence>